<dbReference type="AlphaFoldDB" id="A0A6A7BH63"/>
<keyword evidence="2" id="KW-1185">Reference proteome</keyword>
<protein>
    <submittedName>
        <fullName evidence="1">Uncharacterized protein</fullName>
    </submittedName>
</protein>
<evidence type="ECO:0000313" key="1">
    <source>
        <dbReference type="EMBL" id="KAF2854866.1"/>
    </source>
</evidence>
<proteinExistence type="predicted"/>
<accession>A0A6A7BH63</accession>
<gene>
    <name evidence="1" type="ORF">T440DRAFT_475940</name>
</gene>
<name>A0A6A7BH63_9PLEO</name>
<dbReference type="EMBL" id="MU006292">
    <property type="protein sequence ID" value="KAF2854866.1"/>
    <property type="molecule type" value="Genomic_DNA"/>
</dbReference>
<evidence type="ECO:0000313" key="2">
    <source>
        <dbReference type="Proteomes" id="UP000799423"/>
    </source>
</evidence>
<reference evidence="1" key="1">
    <citation type="submission" date="2020-01" db="EMBL/GenBank/DDBJ databases">
        <authorList>
            <consortium name="DOE Joint Genome Institute"/>
            <person name="Haridas S."/>
            <person name="Albert R."/>
            <person name="Binder M."/>
            <person name="Bloem J."/>
            <person name="Labutti K."/>
            <person name="Salamov A."/>
            <person name="Andreopoulos B."/>
            <person name="Baker S.E."/>
            <person name="Barry K."/>
            <person name="Bills G."/>
            <person name="Bluhm B.H."/>
            <person name="Cannon C."/>
            <person name="Castanera R."/>
            <person name="Culley D.E."/>
            <person name="Daum C."/>
            <person name="Ezra D."/>
            <person name="Gonzalez J.B."/>
            <person name="Henrissat B."/>
            <person name="Kuo A."/>
            <person name="Liang C."/>
            <person name="Lipzen A."/>
            <person name="Lutzoni F."/>
            <person name="Magnuson J."/>
            <person name="Mondo S."/>
            <person name="Nolan M."/>
            <person name="Ohm R."/>
            <person name="Pangilinan J."/>
            <person name="Park H.-J."/>
            <person name="Ramirez L."/>
            <person name="Alfaro M."/>
            <person name="Sun H."/>
            <person name="Tritt A."/>
            <person name="Yoshinaga Y."/>
            <person name="Zwiers L.-H."/>
            <person name="Turgeon B.G."/>
            <person name="Goodwin S.B."/>
            <person name="Spatafora J.W."/>
            <person name="Crous P.W."/>
            <person name="Grigoriev I.V."/>
        </authorList>
    </citation>
    <scope>NUCLEOTIDE SEQUENCE</scope>
    <source>
        <strain evidence="1">IPT5</strain>
    </source>
</reference>
<sequence length="159" mass="17707">MPRCPYKKGRRNPCVVAGDSTSANPFTKPTSCCSHHRAVCARAPRSPRNRRHQHARHHVTRAPSYCKHVLPIRWNRKVAPRRFNLTFVPNRFDAGACAGSPVSSALTDGQDNSSPCNGGGFTWSHQASSACAHGSRDTKRLREWHQIRGIEWQSQGVTV</sequence>
<dbReference type="Proteomes" id="UP000799423">
    <property type="component" value="Unassembled WGS sequence"/>
</dbReference>
<organism evidence="1 2">
    <name type="scientific">Plenodomus tracheiphilus IPT5</name>
    <dbReference type="NCBI Taxonomy" id="1408161"/>
    <lineage>
        <taxon>Eukaryota</taxon>
        <taxon>Fungi</taxon>
        <taxon>Dikarya</taxon>
        <taxon>Ascomycota</taxon>
        <taxon>Pezizomycotina</taxon>
        <taxon>Dothideomycetes</taxon>
        <taxon>Pleosporomycetidae</taxon>
        <taxon>Pleosporales</taxon>
        <taxon>Pleosporineae</taxon>
        <taxon>Leptosphaeriaceae</taxon>
        <taxon>Plenodomus</taxon>
    </lineage>
</organism>